<feature type="compositionally biased region" description="Polar residues" evidence="4">
    <location>
        <begin position="366"/>
        <end position="391"/>
    </location>
</feature>
<dbReference type="Gene3D" id="3.30.530.20">
    <property type="match status" value="1"/>
</dbReference>
<dbReference type="InterPro" id="IPR045096">
    <property type="entry name" value="EDR2-like"/>
</dbReference>
<feature type="transmembrane region" description="Helical" evidence="5">
    <location>
        <begin position="493"/>
        <end position="512"/>
    </location>
</feature>
<dbReference type="AlphaFoldDB" id="A0A7S2ESX4"/>
<dbReference type="Gene3D" id="2.30.29.30">
    <property type="entry name" value="Pleckstrin-homology domain (PH domain)/Phosphotyrosine-binding domain (PTB)"/>
    <property type="match status" value="1"/>
</dbReference>
<dbReference type="InterPro" id="IPR009769">
    <property type="entry name" value="EDR2_C"/>
</dbReference>
<evidence type="ECO:0000256" key="4">
    <source>
        <dbReference type="SAM" id="MobiDB-lite"/>
    </source>
</evidence>
<dbReference type="SMART" id="SM00234">
    <property type="entry name" value="START"/>
    <property type="match status" value="1"/>
</dbReference>
<evidence type="ECO:0000256" key="2">
    <source>
        <dbReference type="ARBA" id="ARBA00022824"/>
    </source>
</evidence>
<dbReference type="PANTHER" id="PTHR12136">
    <property type="entry name" value="ENHANCED DISEASE RESISTANCE-RELATED"/>
    <property type="match status" value="1"/>
</dbReference>
<evidence type="ECO:0000256" key="5">
    <source>
        <dbReference type="SAM" id="Phobius"/>
    </source>
</evidence>
<dbReference type="SUPFAM" id="SSF55961">
    <property type="entry name" value="Bet v1-like"/>
    <property type="match status" value="1"/>
</dbReference>
<evidence type="ECO:0008006" key="9">
    <source>
        <dbReference type="Google" id="ProtNLM"/>
    </source>
</evidence>
<feature type="domain" description="PH" evidence="6">
    <location>
        <begin position="34"/>
        <end position="69"/>
    </location>
</feature>
<evidence type="ECO:0000259" key="7">
    <source>
        <dbReference type="PROSITE" id="PS50848"/>
    </source>
</evidence>
<protein>
    <recommendedName>
        <fullName evidence="9">START domain-containing protein</fullName>
    </recommendedName>
</protein>
<keyword evidence="5" id="KW-0812">Transmembrane</keyword>
<proteinExistence type="predicted"/>
<feature type="region of interest" description="Disordered" evidence="4">
    <location>
        <begin position="1"/>
        <end position="41"/>
    </location>
</feature>
<dbReference type="InterPro" id="IPR001849">
    <property type="entry name" value="PH_domain"/>
</dbReference>
<keyword evidence="2" id="KW-0256">Endoplasmic reticulum</keyword>
<dbReference type="SUPFAM" id="SSF50729">
    <property type="entry name" value="PH domain-like"/>
    <property type="match status" value="1"/>
</dbReference>
<feature type="compositionally biased region" description="Basic and acidic residues" evidence="4">
    <location>
        <begin position="343"/>
        <end position="365"/>
    </location>
</feature>
<dbReference type="PROSITE" id="PS50848">
    <property type="entry name" value="START"/>
    <property type="match status" value="1"/>
</dbReference>
<dbReference type="CDD" id="cd00177">
    <property type="entry name" value="START"/>
    <property type="match status" value="1"/>
</dbReference>
<feature type="compositionally biased region" description="Low complexity" evidence="4">
    <location>
        <begin position="291"/>
        <end position="308"/>
    </location>
</feature>
<feature type="region of interest" description="Disordered" evidence="4">
    <location>
        <begin position="98"/>
        <end position="156"/>
    </location>
</feature>
<feature type="region of interest" description="Disordered" evidence="4">
    <location>
        <begin position="277"/>
        <end position="408"/>
    </location>
</feature>
<dbReference type="GO" id="GO:0008289">
    <property type="term" value="F:lipid binding"/>
    <property type="evidence" value="ECO:0007669"/>
    <property type="project" value="InterPro"/>
</dbReference>
<gene>
    <name evidence="8" type="ORF">DBRI1063_LOCUS23228</name>
</gene>
<dbReference type="PROSITE" id="PS50003">
    <property type="entry name" value="PH_DOMAIN"/>
    <property type="match status" value="1"/>
</dbReference>
<evidence type="ECO:0000256" key="3">
    <source>
        <dbReference type="SAM" id="Coils"/>
    </source>
</evidence>
<dbReference type="SMART" id="SM00233">
    <property type="entry name" value="PH"/>
    <property type="match status" value="1"/>
</dbReference>
<dbReference type="EMBL" id="HBGN01036227">
    <property type="protein sequence ID" value="CAD9353938.1"/>
    <property type="molecule type" value="Transcribed_RNA"/>
</dbReference>
<dbReference type="Pfam" id="PF07059">
    <property type="entry name" value="EDR2_C"/>
    <property type="match status" value="1"/>
</dbReference>
<feature type="compositionally biased region" description="Basic residues" evidence="4">
    <location>
        <begin position="144"/>
        <end position="156"/>
    </location>
</feature>
<accession>A0A7S2ESX4</accession>
<evidence type="ECO:0000259" key="6">
    <source>
        <dbReference type="PROSITE" id="PS50003"/>
    </source>
</evidence>
<feature type="compositionally biased region" description="Polar residues" evidence="4">
    <location>
        <begin position="226"/>
        <end position="239"/>
    </location>
</feature>
<feature type="domain" description="START" evidence="7">
    <location>
        <begin position="760"/>
        <end position="873"/>
    </location>
</feature>
<sequence>MVKFSGRSKGHAPRSLTRSITAARLSPPTSPKPSASMEGWLRKRTTKSGVRKVWCERYFVLRGPSLSYYIRHIDTEAKATFELTEGCQVSDVYFGSRKERSSSISTPNTGAATNHELHDDEASNGSSSINHPASDLEFSNSPARPRRTKGSKVPKSHRERLYCIKVTWPASKTQAQSRDEEEANRVLKELKDPVTECQSTPVAANTLGVTSERKGRSRSPLRRASSESSFTSADNAHSSQMEHSHPLSPGSIARDASDEALMPRVVDKDDGYAQVVLPSKTKKDKGRGAIAASAPPTQSPTSTSAPSQGIKPSTLLAASPKGKRRTKSLGSTSAVLKLPPGEGSERPALRRVPSEGSERKSERPSLRQSPSEGSPTYKTPPTSRGKQSASITEGIPIIPSLGTHDPETISPQQVLASLSNDSSNGDERTTSARLQRHYEEQIIIQKQEEMVEKNAAATNVLSAKTSRQQQEEMYKLMYIAAKKSTQKKYRKRLVMGAKVAAAGGAAITATALTAGVGLVAGLVFVGIAGGLSGTGAAAGAAIGRGPGSKKLVLAAATLDDALAWKEALERAVRELSQEDLTEEAELSDDNHIEEDVSKTWKVMFDQEGRNSNACTLTTQKDGGEEVIKIARSLHVGGLGGDATGAQKIARTGSIFTPGVRWRPLEVNFATLLGTGAHGLRIFCEEKGEEAKLTSRPVRRIFRSRVGVEGHPSPPLKAHVVLNANPLNAFMCLMCNGRIQNTDLNSEDCETLSLCPNSGQVASFRIVKTLDDHMDIIQLVMRPLYLFPSWTAPRDFVLVRYWRLEADGTYFVCYDSIEHRDCPPTPGYVRGDLHSVFTIAPRKRSRRHSECLLTHVVQMDPRGWVPTLSVPILSNYGYVEAFQVSALLQMIDVRDALDHDRFVPVALGAMPHKHWSSSKKLYTENDGETNYSSGENERYDNISRASSAEIEEEEDESAGNYDFTYASQERTSHDLLETKCQYSGGISVLSVVPSPESERGLNTISNDPPALLADWWSEPDANSFRVRGKTYKTDKKKVNAGSTLFRLIATDIIQVDASIFDGICHHPQERVQKAMQREKVLKSKGLPSDMPPFVVCINIVLPGPPYYHFATYYAVEDMSLINGANGTPSSKLCNEFFFGDSDEFRDKTFKLIPQIVEGNFVVRKAVGSTPAIMGTKLKQTYVRTDRFFEVVLDIGSSSVAAGVIRLCSGYAKQIVVDLAFLLEGNDESMLPERVFGTVRLKNIEFGKKLRFLQTGDVDVDDE</sequence>
<feature type="region of interest" description="Disordered" evidence="4">
    <location>
        <begin position="197"/>
        <end position="253"/>
    </location>
</feature>
<feature type="compositionally biased region" description="Polar residues" evidence="4">
    <location>
        <begin position="102"/>
        <end position="112"/>
    </location>
</feature>
<feature type="compositionally biased region" description="Polar residues" evidence="4">
    <location>
        <begin position="197"/>
        <end position="209"/>
    </location>
</feature>
<feature type="compositionally biased region" description="Basic residues" evidence="4">
    <location>
        <begin position="1"/>
        <end position="12"/>
    </location>
</feature>
<evidence type="ECO:0000256" key="1">
    <source>
        <dbReference type="ARBA" id="ARBA00004240"/>
    </source>
</evidence>
<feature type="transmembrane region" description="Helical" evidence="5">
    <location>
        <begin position="518"/>
        <end position="542"/>
    </location>
</feature>
<comment type="subcellular location">
    <subcellularLocation>
        <location evidence="1">Endoplasmic reticulum</location>
    </subcellularLocation>
</comment>
<name>A0A7S2ESX4_9STRA</name>
<keyword evidence="3" id="KW-0175">Coiled coil</keyword>
<dbReference type="InterPro" id="IPR011993">
    <property type="entry name" value="PH-like_dom_sf"/>
</dbReference>
<dbReference type="InterPro" id="IPR023393">
    <property type="entry name" value="START-like_dom_sf"/>
</dbReference>
<dbReference type="InterPro" id="IPR002913">
    <property type="entry name" value="START_lipid-bd_dom"/>
</dbReference>
<keyword evidence="5" id="KW-1133">Transmembrane helix</keyword>
<evidence type="ECO:0000313" key="8">
    <source>
        <dbReference type="EMBL" id="CAD9353938.1"/>
    </source>
</evidence>
<reference evidence="8" key="1">
    <citation type="submission" date="2021-01" db="EMBL/GenBank/DDBJ databases">
        <authorList>
            <person name="Corre E."/>
            <person name="Pelletier E."/>
            <person name="Niang G."/>
            <person name="Scheremetjew M."/>
            <person name="Finn R."/>
            <person name="Kale V."/>
            <person name="Holt S."/>
            <person name="Cochrane G."/>
            <person name="Meng A."/>
            <person name="Brown T."/>
            <person name="Cohen L."/>
        </authorList>
    </citation>
    <scope>NUCLEOTIDE SEQUENCE</scope>
    <source>
        <strain evidence="8">Pop2</strain>
    </source>
</reference>
<dbReference type="GO" id="GO:0005783">
    <property type="term" value="C:endoplasmic reticulum"/>
    <property type="evidence" value="ECO:0007669"/>
    <property type="project" value="UniProtKB-SubCell"/>
</dbReference>
<dbReference type="Pfam" id="PF01852">
    <property type="entry name" value="START"/>
    <property type="match status" value="1"/>
</dbReference>
<feature type="compositionally biased region" description="Polar residues" evidence="4">
    <location>
        <begin position="123"/>
        <end position="142"/>
    </location>
</feature>
<organism evidence="8">
    <name type="scientific">Ditylum brightwellii</name>
    <dbReference type="NCBI Taxonomy" id="49249"/>
    <lineage>
        <taxon>Eukaryota</taxon>
        <taxon>Sar</taxon>
        <taxon>Stramenopiles</taxon>
        <taxon>Ochrophyta</taxon>
        <taxon>Bacillariophyta</taxon>
        <taxon>Mediophyceae</taxon>
        <taxon>Lithodesmiophycidae</taxon>
        <taxon>Lithodesmiales</taxon>
        <taxon>Lithodesmiaceae</taxon>
        <taxon>Ditylum</taxon>
    </lineage>
</organism>
<dbReference type="PANTHER" id="PTHR12136:SF41">
    <property type="entry name" value="PLECKSTRIN HOMOLOGY (PH) AND LIPID-BINDING START DOMAINS-CONTAINING PROTEIN"/>
    <property type="match status" value="1"/>
</dbReference>
<keyword evidence="5" id="KW-0472">Membrane</keyword>
<feature type="coiled-coil region" evidence="3">
    <location>
        <begin position="558"/>
        <end position="585"/>
    </location>
</feature>
<feature type="region of interest" description="Disordered" evidence="4">
    <location>
        <begin position="920"/>
        <end position="939"/>
    </location>
</feature>